<reference evidence="3" key="1">
    <citation type="submission" date="2015-11" db="EMBL/GenBank/DDBJ databases">
        <authorList>
            <person name="Varghese N."/>
        </authorList>
    </citation>
    <scope>NUCLEOTIDE SEQUENCE [LARGE SCALE GENOMIC DNA]</scope>
    <source>
        <strain evidence="3">DSM 45899</strain>
    </source>
</reference>
<feature type="signal peptide" evidence="1">
    <location>
        <begin position="1"/>
        <end position="19"/>
    </location>
</feature>
<dbReference type="AlphaFoldDB" id="A0A0S4QRN4"/>
<protein>
    <recommendedName>
        <fullName evidence="4">Sugar lactone lactonase YvrE</fullName>
    </recommendedName>
</protein>
<keyword evidence="1" id="KW-0732">Signal</keyword>
<dbReference type="Pfam" id="PF20055">
    <property type="entry name" value="DUF6454"/>
    <property type="match status" value="1"/>
</dbReference>
<evidence type="ECO:0008006" key="4">
    <source>
        <dbReference type="Google" id="ProtNLM"/>
    </source>
</evidence>
<dbReference type="InterPro" id="IPR046312">
    <property type="entry name" value="DUF6454"/>
</dbReference>
<name>A0A0S4QRN4_9ACTN</name>
<evidence type="ECO:0000313" key="2">
    <source>
        <dbReference type="EMBL" id="CUU57146.1"/>
    </source>
</evidence>
<accession>A0A0S4QRN4</accession>
<keyword evidence="3" id="KW-1185">Reference proteome</keyword>
<dbReference type="Proteomes" id="UP000198802">
    <property type="component" value="Unassembled WGS sequence"/>
</dbReference>
<proteinExistence type="predicted"/>
<feature type="chain" id="PRO_5038441528" description="Sugar lactone lactonase YvrE" evidence="1">
    <location>
        <begin position="20"/>
        <end position="318"/>
    </location>
</feature>
<organism evidence="2 3">
    <name type="scientific">Parafrankia irregularis</name>
    <dbReference type="NCBI Taxonomy" id="795642"/>
    <lineage>
        <taxon>Bacteria</taxon>
        <taxon>Bacillati</taxon>
        <taxon>Actinomycetota</taxon>
        <taxon>Actinomycetes</taxon>
        <taxon>Frankiales</taxon>
        <taxon>Frankiaceae</taxon>
        <taxon>Parafrankia</taxon>
    </lineage>
</organism>
<gene>
    <name evidence="2" type="ORF">Ga0074812_110161</name>
</gene>
<evidence type="ECO:0000256" key="1">
    <source>
        <dbReference type="SAM" id="SignalP"/>
    </source>
</evidence>
<evidence type="ECO:0000313" key="3">
    <source>
        <dbReference type="Proteomes" id="UP000198802"/>
    </source>
</evidence>
<dbReference type="SUPFAM" id="SSF63825">
    <property type="entry name" value="YWTD domain"/>
    <property type="match status" value="1"/>
</dbReference>
<dbReference type="EMBL" id="FAOZ01000010">
    <property type="protein sequence ID" value="CUU57146.1"/>
    <property type="molecule type" value="Genomic_DNA"/>
</dbReference>
<sequence>MKRSWLVRAAAAIASVAVAGAVVSTSSATARQPRRDDPATVAFAATTRSTSWTQVQKIALRFPTYHPQGLALVGDRIFLSTVEILEAPVRYPAPVDGYDRTPGRGVGHVLVLDRQGTLLKDVTLGEGTVYHPGGIDFDGTSVWVPVAEYRPNSRAIVYRLDPRTYRAAEAFRVNDHVGGVVRDRETGIVHGVSWGSRTLYAWSANGRQLTRQANEDHMLDYQDCDYAGAGKQICGGVTGLATATGGSYELGGIALRDLSDNAILHEIPFPKFSSAGHVVTRNPIALERTGSTLRMFTAPDDGEEVAGTELIVFESPVA</sequence>
<dbReference type="RefSeq" id="WP_207550362.1">
    <property type="nucleotide sequence ID" value="NZ_FAOZ01000010.1"/>
</dbReference>